<keyword evidence="2" id="KW-0489">Methyltransferase</keyword>
<reference evidence="2 3" key="1">
    <citation type="submission" date="2019-03" db="EMBL/GenBank/DDBJ databases">
        <title>Metabolic potential of uncultured bacteria and archaea associated with petroleum seepage in deep-sea sediments.</title>
        <authorList>
            <person name="Dong X."/>
            <person name="Hubert C."/>
        </authorList>
    </citation>
    <scope>NUCLEOTIDE SEQUENCE [LARGE SCALE GENOMIC DNA]</scope>
    <source>
        <strain evidence="2">E44_bin18</strain>
    </source>
</reference>
<proteinExistence type="predicted"/>
<dbReference type="InterPro" id="IPR029063">
    <property type="entry name" value="SAM-dependent_MTases_sf"/>
</dbReference>
<dbReference type="GO" id="GO:0032259">
    <property type="term" value="P:methylation"/>
    <property type="evidence" value="ECO:0007669"/>
    <property type="project" value="UniProtKB-KW"/>
</dbReference>
<dbReference type="EMBL" id="SOJN01000055">
    <property type="protein sequence ID" value="TET46369.1"/>
    <property type="molecule type" value="Genomic_DNA"/>
</dbReference>
<dbReference type="GO" id="GO:0008757">
    <property type="term" value="F:S-adenosylmethionine-dependent methyltransferase activity"/>
    <property type="evidence" value="ECO:0007669"/>
    <property type="project" value="InterPro"/>
</dbReference>
<dbReference type="SUPFAM" id="SSF53335">
    <property type="entry name" value="S-adenosyl-L-methionine-dependent methyltransferases"/>
    <property type="match status" value="1"/>
</dbReference>
<dbReference type="InterPro" id="IPR013216">
    <property type="entry name" value="Methyltransf_11"/>
</dbReference>
<gene>
    <name evidence="2" type="ORF">E3J62_04425</name>
</gene>
<dbReference type="Proteomes" id="UP000315525">
    <property type="component" value="Unassembled WGS sequence"/>
</dbReference>
<dbReference type="Pfam" id="PF08241">
    <property type="entry name" value="Methyltransf_11"/>
    <property type="match status" value="1"/>
</dbReference>
<protein>
    <submittedName>
        <fullName evidence="2">Class I SAM-dependent methyltransferase</fullName>
    </submittedName>
</protein>
<evidence type="ECO:0000259" key="1">
    <source>
        <dbReference type="Pfam" id="PF08241"/>
    </source>
</evidence>
<dbReference type="CDD" id="cd02440">
    <property type="entry name" value="AdoMet_MTases"/>
    <property type="match status" value="1"/>
</dbReference>
<evidence type="ECO:0000313" key="2">
    <source>
        <dbReference type="EMBL" id="TET46369.1"/>
    </source>
</evidence>
<dbReference type="AlphaFoldDB" id="A0A523UVL6"/>
<evidence type="ECO:0000313" key="3">
    <source>
        <dbReference type="Proteomes" id="UP000315525"/>
    </source>
</evidence>
<comment type="caution">
    <text evidence="2">The sequence shown here is derived from an EMBL/GenBank/DDBJ whole genome shotgun (WGS) entry which is preliminary data.</text>
</comment>
<organism evidence="2 3">
    <name type="scientific">candidate division TA06 bacterium</name>
    <dbReference type="NCBI Taxonomy" id="2250710"/>
    <lineage>
        <taxon>Bacteria</taxon>
        <taxon>Bacteria division TA06</taxon>
    </lineage>
</organism>
<keyword evidence="2" id="KW-0808">Transferase</keyword>
<feature type="domain" description="Methyltransferase type 11" evidence="1">
    <location>
        <begin position="66"/>
        <end position="150"/>
    </location>
</feature>
<sequence length="272" mass="31370">MLAEKRRCGEDKNRARDILAKRTPSVQVSKNFYKKVLKKIYPSYRFSWQVYSDKLGELSGKQKVWLDAGCGRNVTIRDFPAKYSLGIDIEIHPELENEHRFIKGSLDNLPFRGGVFDLLTAHFVVEHLDYPDVVFKEFSRVLKPGGCLLIRTTNRLNYAFFIASLIPDRLRRRIVRAVYGRQVDIYQTRYRLNTPIALGKISLTSGLELESVVMTENLHLVHPFVFAVSLVIERILSIGPLRNLKNMMVAVYRKPTYFISFGDPQFDSIHSA</sequence>
<name>A0A523UVL6_UNCT6</name>
<accession>A0A523UVL6</accession>
<dbReference type="Gene3D" id="3.40.50.150">
    <property type="entry name" value="Vaccinia Virus protein VP39"/>
    <property type="match status" value="1"/>
</dbReference>